<proteinExistence type="predicted"/>
<dbReference type="STRING" id="1182568.SU48_09315"/>
<name>A0A172TA95_9DEIO</name>
<dbReference type="OrthoDB" id="3730241at2"/>
<reference evidence="1 2" key="1">
    <citation type="submission" date="2015-01" db="EMBL/GenBank/DDBJ databases">
        <title>Deinococcus puniceus/DY1/ whole genome sequencing.</title>
        <authorList>
            <person name="Kim M.K."/>
            <person name="Srinivasan S."/>
            <person name="Lee J.-J."/>
        </authorList>
    </citation>
    <scope>NUCLEOTIDE SEQUENCE [LARGE SCALE GENOMIC DNA]</scope>
    <source>
        <strain evidence="1 2">DY1</strain>
    </source>
</reference>
<keyword evidence="2" id="KW-1185">Reference proteome</keyword>
<dbReference type="CDD" id="cd12208">
    <property type="entry name" value="DIP1984-like"/>
    <property type="match status" value="1"/>
</dbReference>
<dbReference type="EMBL" id="CP011387">
    <property type="protein sequence ID" value="ANE43940.1"/>
    <property type="molecule type" value="Genomic_DNA"/>
</dbReference>
<accession>A0A172TA95</accession>
<dbReference type="AlphaFoldDB" id="A0A172TA95"/>
<dbReference type="Pfam" id="PF20935">
    <property type="entry name" value="DUF6847"/>
    <property type="match status" value="1"/>
</dbReference>
<gene>
    <name evidence="1" type="ORF">SU48_09315</name>
</gene>
<dbReference type="KEGG" id="dpu:SU48_09315"/>
<dbReference type="NCBIfam" id="NF038048">
    <property type="entry name" value="DIP1984_fam"/>
    <property type="match status" value="1"/>
</dbReference>
<organism evidence="1 2">
    <name type="scientific">Deinococcus puniceus</name>
    <dbReference type="NCBI Taxonomy" id="1182568"/>
    <lineage>
        <taxon>Bacteria</taxon>
        <taxon>Thermotogati</taxon>
        <taxon>Deinococcota</taxon>
        <taxon>Deinococci</taxon>
        <taxon>Deinococcales</taxon>
        <taxon>Deinococcaceae</taxon>
        <taxon>Deinococcus</taxon>
    </lineage>
</organism>
<dbReference type="Proteomes" id="UP000077363">
    <property type="component" value="Chromosome"/>
</dbReference>
<evidence type="ECO:0000313" key="2">
    <source>
        <dbReference type="Proteomes" id="UP000077363"/>
    </source>
</evidence>
<dbReference type="Gene3D" id="6.10.320.10">
    <property type="match status" value="1"/>
</dbReference>
<evidence type="ECO:0000313" key="1">
    <source>
        <dbReference type="EMBL" id="ANE43940.1"/>
    </source>
</evidence>
<dbReference type="RefSeq" id="WP_064015012.1">
    <property type="nucleotide sequence ID" value="NZ_CP011387.1"/>
</dbReference>
<sequence length="155" mass="17584">MKLAEALIERADLQKRAAQLTERITSNLQIQEGEEVSEDPRALIAEYMSVVEALEALLPRIHRTNLGTRLGLLPDAPSLTEALTERDMLDLRLRMLRLAADAASLKQQRYSNSELRTVAVIPARELQAQADALARQRRELETRIQQTNWLTELTD</sequence>
<evidence type="ECO:0008006" key="3">
    <source>
        <dbReference type="Google" id="ProtNLM"/>
    </source>
</evidence>
<dbReference type="PATRIC" id="fig|1182568.3.peg.1937"/>
<protein>
    <recommendedName>
        <fullName evidence="3">Septicolysin</fullName>
    </recommendedName>
</protein>
<dbReference type="InterPro" id="IPR047741">
    <property type="entry name" value="DIP1984-like"/>
</dbReference>